<feature type="compositionally biased region" description="Polar residues" evidence="1">
    <location>
        <begin position="69"/>
        <end position="80"/>
    </location>
</feature>
<feature type="region of interest" description="Disordered" evidence="1">
    <location>
        <begin position="395"/>
        <end position="500"/>
    </location>
</feature>
<proteinExistence type="predicted"/>
<dbReference type="EMBL" id="LXFE01000246">
    <property type="protein sequence ID" value="OLL26059.1"/>
    <property type="molecule type" value="Genomic_DNA"/>
</dbReference>
<feature type="region of interest" description="Disordered" evidence="1">
    <location>
        <begin position="46"/>
        <end position="86"/>
    </location>
</feature>
<evidence type="ECO:0000256" key="1">
    <source>
        <dbReference type="SAM" id="MobiDB-lite"/>
    </source>
</evidence>
<comment type="caution">
    <text evidence="3">The sequence shown here is derived from an EMBL/GenBank/DDBJ whole genome shotgun (WGS) entry which is preliminary data.</text>
</comment>
<dbReference type="InterPro" id="IPR058602">
    <property type="entry name" value="YAG7_dimerisation_dom"/>
</dbReference>
<dbReference type="Proteomes" id="UP000186594">
    <property type="component" value="Unassembled WGS sequence"/>
</dbReference>
<accession>A0A1U7LTV5</accession>
<keyword evidence="4" id="KW-1185">Reference proteome</keyword>
<protein>
    <recommendedName>
        <fullName evidence="2">YAG7-like dimerisation domain-containing protein</fullName>
    </recommendedName>
</protein>
<organism evidence="3 4">
    <name type="scientific">Neolecta irregularis (strain DAH-3)</name>
    <dbReference type="NCBI Taxonomy" id="1198029"/>
    <lineage>
        <taxon>Eukaryota</taxon>
        <taxon>Fungi</taxon>
        <taxon>Dikarya</taxon>
        <taxon>Ascomycota</taxon>
        <taxon>Taphrinomycotina</taxon>
        <taxon>Neolectales</taxon>
        <taxon>Neolectaceae</taxon>
        <taxon>Neolecta</taxon>
    </lineage>
</organism>
<feature type="compositionally biased region" description="Basic and acidic residues" evidence="1">
    <location>
        <begin position="411"/>
        <end position="427"/>
    </location>
</feature>
<evidence type="ECO:0000259" key="2">
    <source>
        <dbReference type="Pfam" id="PF26434"/>
    </source>
</evidence>
<sequence length="500" mass="55816">MAVATMMKYREVARFSIKYKFPSKDLSPTSNIIHSNHYCEMTQIVTQQSSAESKRAKKRAEKVSRHVSESNNGQAYSSSPEFDREGSQFDLEDRKHPFLEVINKRIRALQKKKVRIDQYQALDVSVLNKDQLLLLEHKDQILAPLKELQELLKQIEVSDKEEQEFYARKFRRVHSEYDEKLRAVKKEGFKEGIGQVASLVQFLRHASWTRATPSNNVGEDAAVERVLTIVYEGGEAAVNHVNSLATGKDQLIEGIEGNVKITWARMKEMVEEKSAIYAQQTVLQEGPHESNEPLTFGNISNDISPDNSAQDIQLHQRPLQGAISFLNESEIDVQPQEESISESTIPSMNIPLAQTLVKDPFDAISHHVSTEFQPSPTGLLVDDSVANSAAIVQAQEDSSVATSTNGNKPSGRVESREVSKSDDDGFIIRHAKRQSRGGFEPRERGGYRGDFRGRGRGDGRGRGLRTRGGDGFKRGQISGDRSRGRGGFKKSEAATPIPAQ</sequence>
<feature type="compositionally biased region" description="Basic and acidic residues" evidence="1">
    <location>
        <begin position="439"/>
        <end position="473"/>
    </location>
</feature>
<evidence type="ECO:0000313" key="3">
    <source>
        <dbReference type="EMBL" id="OLL26059.1"/>
    </source>
</evidence>
<reference evidence="3 4" key="1">
    <citation type="submission" date="2016-04" db="EMBL/GenBank/DDBJ databases">
        <title>Evolutionary innovation and constraint leading to complex multicellularity in the Ascomycota.</title>
        <authorList>
            <person name="Cisse O."/>
            <person name="Nguyen A."/>
            <person name="Hewitt D.A."/>
            <person name="Jedd G."/>
            <person name="Stajich J.E."/>
        </authorList>
    </citation>
    <scope>NUCLEOTIDE SEQUENCE [LARGE SCALE GENOMIC DNA]</scope>
    <source>
        <strain evidence="3 4">DAH-3</strain>
    </source>
</reference>
<gene>
    <name evidence="3" type="ORF">NEOLI_002286</name>
</gene>
<feature type="compositionally biased region" description="Polar residues" evidence="1">
    <location>
        <begin position="395"/>
        <end position="408"/>
    </location>
</feature>
<dbReference type="STRING" id="1198029.A0A1U7LTV5"/>
<evidence type="ECO:0000313" key="4">
    <source>
        <dbReference type="Proteomes" id="UP000186594"/>
    </source>
</evidence>
<dbReference type="OrthoDB" id="5399559at2759"/>
<dbReference type="OMA" id="EEAWVDD"/>
<feature type="domain" description="YAG7-like dimerisation" evidence="2">
    <location>
        <begin position="194"/>
        <end position="272"/>
    </location>
</feature>
<dbReference type="AlphaFoldDB" id="A0A1U7LTV5"/>
<dbReference type="Pfam" id="PF26434">
    <property type="entry name" value="YAG7_C"/>
    <property type="match status" value="1"/>
</dbReference>
<name>A0A1U7LTV5_NEOID</name>